<reference evidence="2" key="1">
    <citation type="journal article" date="2021" name="Microorganisms">
        <title>Phylogenomic Reconstruction and Metabolic Potential of the Genus Aminobacter.</title>
        <authorList>
            <person name="Artuso I."/>
            <person name="Turrini P."/>
            <person name="Pirolo M."/>
            <person name="Lugli G.A."/>
            <person name="Ventura M."/>
            <person name="Visca P."/>
        </authorList>
    </citation>
    <scope>NUCLEOTIDE SEQUENCE</scope>
    <source>
        <strain evidence="2">LMG 26462</strain>
    </source>
</reference>
<comment type="caution">
    <text evidence="2">The sequence shown here is derived from an EMBL/GenBank/DDBJ whole genome shotgun (WGS) entry which is preliminary data.</text>
</comment>
<evidence type="ECO:0008006" key="4">
    <source>
        <dbReference type="Google" id="ProtNLM"/>
    </source>
</evidence>
<evidence type="ECO:0000313" key="2">
    <source>
        <dbReference type="EMBL" id="MBT1158054.1"/>
    </source>
</evidence>
<dbReference type="EMBL" id="JAFLWW010000006">
    <property type="protein sequence ID" value="MBT1158054.1"/>
    <property type="molecule type" value="Genomic_DNA"/>
</dbReference>
<dbReference type="AlphaFoldDB" id="A0A9X1AE07"/>
<feature type="chain" id="PRO_5040906933" description="Secreted protein" evidence="1">
    <location>
        <begin position="36"/>
        <end position="85"/>
    </location>
</feature>
<keyword evidence="3" id="KW-1185">Reference proteome</keyword>
<feature type="signal peptide" evidence="1">
    <location>
        <begin position="1"/>
        <end position="35"/>
    </location>
</feature>
<protein>
    <recommendedName>
        <fullName evidence="4">Secreted protein</fullName>
    </recommendedName>
</protein>
<organism evidence="2 3">
    <name type="scientific">Aminobacter anthyllidis</name>
    <dbReference type="NCBI Taxonomy" id="1035067"/>
    <lineage>
        <taxon>Bacteria</taxon>
        <taxon>Pseudomonadati</taxon>
        <taxon>Pseudomonadota</taxon>
        <taxon>Alphaproteobacteria</taxon>
        <taxon>Hyphomicrobiales</taxon>
        <taxon>Phyllobacteriaceae</taxon>
        <taxon>Aminobacter</taxon>
    </lineage>
</organism>
<accession>A0A9X1AE07</accession>
<gene>
    <name evidence="2" type="ORF">J1C56_20870</name>
</gene>
<keyword evidence="1" id="KW-0732">Signal</keyword>
<dbReference type="RefSeq" id="WP_214391984.1">
    <property type="nucleotide sequence ID" value="NZ_JAFLWW010000006.1"/>
</dbReference>
<name>A0A9X1AE07_9HYPH</name>
<sequence>MYMVISMRNASLFAAASLGCFILAAIALASPQALAVSSWPPFEKVMCASLLDSYNDSGTMPAYGTPEYKRYAECYLIVCGSQLGW</sequence>
<evidence type="ECO:0000313" key="3">
    <source>
        <dbReference type="Proteomes" id="UP001138921"/>
    </source>
</evidence>
<proteinExistence type="predicted"/>
<dbReference type="Proteomes" id="UP001138921">
    <property type="component" value="Unassembled WGS sequence"/>
</dbReference>
<reference evidence="2" key="2">
    <citation type="submission" date="2021-03" db="EMBL/GenBank/DDBJ databases">
        <authorList>
            <person name="Artuso I."/>
            <person name="Turrini P."/>
            <person name="Pirolo M."/>
            <person name="Lugli G.A."/>
            <person name="Ventura M."/>
            <person name="Visca P."/>
        </authorList>
    </citation>
    <scope>NUCLEOTIDE SEQUENCE</scope>
    <source>
        <strain evidence="2">LMG 26462</strain>
    </source>
</reference>
<evidence type="ECO:0000256" key="1">
    <source>
        <dbReference type="SAM" id="SignalP"/>
    </source>
</evidence>